<dbReference type="EMBL" id="WJYN01000004">
    <property type="protein sequence ID" value="MRS99345.1"/>
    <property type="molecule type" value="Genomic_DNA"/>
</dbReference>
<organism evidence="1 2">
    <name type="scientific">Ralstonia pickettii</name>
    <name type="common">Burkholderia pickettii</name>
    <dbReference type="NCBI Taxonomy" id="329"/>
    <lineage>
        <taxon>Bacteria</taxon>
        <taxon>Pseudomonadati</taxon>
        <taxon>Pseudomonadota</taxon>
        <taxon>Betaproteobacteria</taxon>
        <taxon>Burkholderiales</taxon>
        <taxon>Burkholderiaceae</taxon>
        <taxon>Ralstonia</taxon>
    </lineage>
</organism>
<dbReference type="PROSITE" id="PS51257">
    <property type="entry name" value="PROKAR_LIPOPROTEIN"/>
    <property type="match status" value="1"/>
</dbReference>
<dbReference type="Proteomes" id="UP000441032">
    <property type="component" value="Unassembled WGS sequence"/>
</dbReference>
<comment type="caution">
    <text evidence="1">The sequence shown here is derived from an EMBL/GenBank/DDBJ whole genome shotgun (WGS) entry which is preliminary data.</text>
</comment>
<accession>A0A7X2HMN6</accession>
<evidence type="ECO:0008006" key="3">
    <source>
        <dbReference type="Google" id="ProtNLM"/>
    </source>
</evidence>
<name>A0A7X2HMN6_RALPI</name>
<evidence type="ECO:0000313" key="1">
    <source>
        <dbReference type="EMBL" id="MRS99345.1"/>
    </source>
</evidence>
<dbReference type="AlphaFoldDB" id="A0A7X2HMN6"/>
<proteinExistence type="predicted"/>
<sequence>MQKERAWVSMSRNQAWLLSLFLTGTGLLGCVYSGADTHPAPQQVEQISAQSSEIAPETKQASTPESKRAFLLAQQANELVSHKDYAGALGKLDAAIAMRGNVPEYSLMRCMLSERVSSQPQLECYASVVRTFEAGGTRCESNLNCVVAASMASLPEAQAYRRHYLEAPRSAADQEITDIVLKGFTREKYLHSILP</sequence>
<reference evidence="1 2" key="1">
    <citation type="submission" date="2019-11" db="EMBL/GenBank/DDBJ databases">
        <title>Phenotypic characterization of an OXA-22 and OXA-60 co-producing Ralstonia pickettii clinical strain.</title>
        <authorList>
            <person name="He F."/>
        </authorList>
    </citation>
    <scope>NUCLEOTIDE SEQUENCE [LARGE SCALE GENOMIC DNA]</scope>
    <source>
        <strain evidence="1 2">PSLESD1</strain>
    </source>
</reference>
<protein>
    <recommendedName>
        <fullName evidence="3">Lipoprotein</fullName>
    </recommendedName>
</protein>
<evidence type="ECO:0000313" key="2">
    <source>
        <dbReference type="Proteomes" id="UP000441032"/>
    </source>
</evidence>
<gene>
    <name evidence="1" type="ORF">GJQ57_11885</name>
</gene>